<comment type="caution">
    <text evidence="13">The sequence shown here is derived from an EMBL/GenBank/DDBJ whole genome shotgun (WGS) entry which is preliminary data.</text>
</comment>
<comment type="similarity">
    <text evidence="2 10">Belongs to the YME2 family.</text>
</comment>
<feature type="region of interest" description="Disordered" evidence="11">
    <location>
        <begin position="516"/>
        <end position="540"/>
    </location>
</feature>
<name>A0AAV5ACV5_9AGAM</name>
<evidence type="ECO:0000256" key="11">
    <source>
        <dbReference type="SAM" id="MobiDB-lite"/>
    </source>
</evidence>
<keyword evidence="10" id="KW-0694">RNA-binding</keyword>
<evidence type="ECO:0000256" key="10">
    <source>
        <dbReference type="RuleBase" id="RU367108"/>
    </source>
</evidence>
<dbReference type="InterPro" id="IPR027417">
    <property type="entry name" value="P-loop_NTPase"/>
</dbReference>
<evidence type="ECO:0000313" key="14">
    <source>
        <dbReference type="Proteomes" id="UP001050691"/>
    </source>
</evidence>
<dbReference type="PANTHER" id="PTHR32198:SF2">
    <property type="entry name" value="MITOCHONDRIAL ESCAPE PROTEIN 2"/>
    <property type="match status" value="1"/>
</dbReference>
<dbReference type="GO" id="GO:0005743">
    <property type="term" value="C:mitochondrial inner membrane"/>
    <property type="evidence" value="ECO:0007669"/>
    <property type="project" value="UniProtKB-SubCell"/>
</dbReference>
<dbReference type="InterPro" id="IPR035979">
    <property type="entry name" value="RBD_domain_sf"/>
</dbReference>
<dbReference type="GO" id="GO:0006397">
    <property type="term" value="P:mRNA processing"/>
    <property type="evidence" value="ECO:0007669"/>
    <property type="project" value="UniProtKB-UniRule"/>
</dbReference>
<organism evidence="13 14">
    <name type="scientific">Clathrus columnatus</name>
    <dbReference type="NCBI Taxonomy" id="1419009"/>
    <lineage>
        <taxon>Eukaryota</taxon>
        <taxon>Fungi</taxon>
        <taxon>Dikarya</taxon>
        <taxon>Basidiomycota</taxon>
        <taxon>Agaricomycotina</taxon>
        <taxon>Agaricomycetes</taxon>
        <taxon>Phallomycetidae</taxon>
        <taxon>Phallales</taxon>
        <taxon>Clathraceae</taxon>
        <taxon>Clathrus</taxon>
    </lineage>
</organism>
<dbReference type="PANTHER" id="PTHR32198">
    <property type="entry name" value="MITOCHONDRIAL ESCAPE PROTEIN 2"/>
    <property type="match status" value="1"/>
</dbReference>
<dbReference type="InterPro" id="IPR039627">
    <property type="entry name" value="Yme2_C"/>
</dbReference>
<evidence type="ECO:0000256" key="3">
    <source>
        <dbReference type="ARBA" id="ARBA00020222"/>
    </source>
</evidence>
<evidence type="ECO:0000256" key="5">
    <source>
        <dbReference type="ARBA" id="ARBA00022792"/>
    </source>
</evidence>
<comment type="function">
    <text evidence="9 10">Plays a role in maintaining the mitochondrial genome and in controlling the mtDNA escape. Involved in the regulation of mtDNA nucleotide structure and number. May have a dispensable role in early maturation of pre-rRNA.</text>
</comment>
<keyword evidence="4" id="KW-0812">Transmembrane</keyword>
<keyword evidence="7 10" id="KW-0496">Mitochondrion</keyword>
<gene>
    <name evidence="13" type="ORF">Clacol_006724</name>
</gene>
<dbReference type="GO" id="GO:0003723">
    <property type="term" value="F:RNA binding"/>
    <property type="evidence" value="ECO:0007669"/>
    <property type="project" value="UniProtKB-UniRule"/>
</dbReference>
<dbReference type="SUPFAM" id="SSF54928">
    <property type="entry name" value="RNA-binding domain, RBD"/>
    <property type="match status" value="1"/>
</dbReference>
<evidence type="ECO:0000256" key="7">
    <source>
        <dbReference type="ARBA" id="ARBA00023128"/>
    </source>
</evidence>
<protein>
    <recommendedName>
        <fullName evidence="3 10">Mitochondrial escape protein 2</fullName>
    </recommendedName>
</protein>
<dbReference type="SUPFAM" id="SSF52540">
    <property type="entry name" value="P-loop containing nucleoside triphosphate hydrolases"/>
    <property type="match status" value="1"/>
</dbReference>
<evidence type="ECO:0000256" key="2">
    <source>
        <dbReference type="ARBA" id="ARBA00010320"/>
    </source>
</evidence>
<feature type="domain" description="Mitochondrial escape protein 2 C-terminal" evidence="12">
    <location>
        <begin position="331"/>
        <end position="759"/>
    </location>
</feature>
<dbReference type="AlphaFoldDB" id="A0AAV5ACV5"/>
<evidence type="ECO:0000256" key="1">
    <source>
        <dbReference type="ARBA" id="ARBA00004434"/>
    </source>
</evidence>
<keyword evidence="6" id="KW-1133">Transmembrane helix</keyword>
<comment type="subcellular location">
    <subcellularLocation>
        <location evidence="1 10">Mitochondrion inner membrane</location>
        <topology evidence="1 10">Single-pass membrane protein</topology>
    </subcellularLocation>
</comment>
<evidence type="ECO:0000256" key="4">
    <source>
        <dbReference type="ARBA" id="ARBA00022692"/>
    </source>
</evidence>
<feature type="compositionally biased region" description="Basic and acidic residues" evidence="11">
    <location>
        <begin position="518"/>
        <end position="529"/>
    </location>
</feature>
<dbReference type="Proteomes" id="UP001050691">
    <property type="component" value="Unassembled WGS sequence"/>
</dbReference>
<evidence type="ECO:0000259" key="12">
    <source>
        <dbReference type="Pfam" id="PF10443"/>
    </source>
</evidence>
<keyword evidence="14" id="KW-1185">Reference proteome</keyword>
<keyword evidence="10" id="KW-0507">mRNA processing</keyword>
<dbReference type="EMBL" id="BPWL01000007">
    <property type="protein sequence ID" value="GJJ12482.1"/>
    <property type="molecule type" value="Genomic_DNA"/>
</dbReference>
<evidence type="ECO:0000313" key="13">
    <source>
        <dbReference type="EMBL" id="GJJ12482.1"/>
    </source>
</evidence>
<accession>A0AAV5ACV5</accession>
<sequence>MLKRSQPYFLRHFYTSRRSSQSGFLTSAFVQQTDTGVDNLSDPGSKRKKAPLLRKDTICQSIQDLVKDIHVPGFELISVNPRIKDGGVFIEFYYISDSEATTASNSTLVDDPALTKIQSTMLEKINSQGGLPSSIPFKTGHIWRVIGYPWKEDMRRYASRTLRVEFDGPDIREERLWDFLRPFGRIEYINPPVPVPAGMLRSSHVTFQRISSATVAHNCIHGISIPSPSNPQVSTRLNTSYERPIKAHVIRDWLTSHPRIVFPVLVFLIGSLTYTVFDPIRAFAVESKLLGWFDYRKNVVVQWFMRQSLFKLLEPPKAESRHLNASAWKDRKDAEESLQSYLSDEPTTLTFVHGPAGSGKTMLLDSVLEKTPRHLVIIDCSKIYDATSDAGMVKSLARQTGYRPIFTFLDSFKNVIDIASVGLIGQKAGLSSSLQDQVKEVLDVVEQGLRRATIYVERESKRGEENEKLKEKRNQWQAERIAKIKSGHFHDGRIDCVAGNGIMSELGVGIERFDDESERSLPDNEHQLKQEQPPSITAERKEYKSVRSIEAIPVIVIKHYDANCQGTKSLITTALANWAGRLASGKIAHVIVTSDDRDATKLSKAIPTRPLNDIILSDADETSALSYLQQNLKDLGLEHKFNSQDVRLLQRLGGRVRDLETVIHKLSTYPNVTISEVMEDIERRGVTEVRKNVFAGESEEGTNLAWTKQQAWSIVKALAQKDHVNYYDVLMNFPFKGNEEALRALEQIELISIITSNGKWKPLV</sequence>
<dbReference type="Gene3D" id="3.40.50.300">
    <property type="entry name" value="P-loop containing nucleotide triphosphate hydrolases"/>
    <property type="match status" value="1"/>
</dbReference>
<reference evidence="13" key="1">
    <citation type="submission" date="2021-10" db="EMBL/GenBank/DDBJ databases">
        <title>De novo Genome Assembly of Clathrus columnatus (Basidiomycota, Fungi) Using Illumina and Nanopore Sequence Data.</title>
        <authorList>
            <person name="Ogiso-Tanaka E."/>
            <person name="Itagaki H."/>
            <person name="Hosoya T."/>
            <person name="Hosaka K."/>
        </authorList>
    </citation>
    <scope>NUCLEOTIDE SEQUENCE</scope>
    <source>
        <strain evidence="13">MO-923</strain>
    </source>
</reference>
<keyword evidence="5 10" id="KW-0999">Mitochondrion inner membrane</keyword>
<evidence type="ECO:0000256" key="6">
    <source>
        <dbReference type="ARBA" id="ARBA00022989"/>
    </source>
</evidence>
<keyword evidence="8" id="KW-0472">Membrane</keyword>
<dbReference type="InterPro" id="IPR018850">
    <property type="entry name" value="Mt_escape_2_C"/>
</dbReference>
<evidence type="ECO:0000256" key="9">
    <source>
        <dbReference type="ARBA" id="ARBA00025276"/>
    </source>
</evidence>
<evidence type="ECO:0000256" key="8">
    <source>
        <dbReference type="ARBA" id="ARBA00023136"/>
    </source>
</evidence>
<proteinExistence type="inferred from homology"/>
<dbReference type="Pfam" id="PF10443">
    <property type="entry name" value="RNA12"/>
    <property type="match status" value="1"/>
</dbReference>